<dbReference type="InterPro" id="IPR000836">
    <property type="entry name" value="PRTase_dom"/>
</dbReference>
<dbReference type="NCBIfam" id="TIGR00336">
    <property type="entry name" value="pyrE"/>
    <property type="match status" value="1"/>
</dbReference>
<proteinExistence type="inferred from homology"/>
<dbReference type="Gene3D" id="3.40.50.2020">
    <property type="match status" value="1"/>
</dbReference>
<keyword evidence="3" id="KW-0328">Glycosyltransferase</keyword>
<dbReference type="SUPFAM" id="SSF53271">
    <property type="entry name" value="PRTase-like"/>
    <property type="match status" value="1"/>
</dbReference>
<dbReference type="InterPro" id="IPR023031">
    <property type="entry name" value="OPRT"/>
</dbReference>
<dbReference type="InterPro" id="IPR004467">
    <property type="entry name" value="Or_phspho_trans_dom"/>
</dbReference>
<dbReference type="PANTHER" id="PTHR19278">
    <property type="entry name" value="OROTATE PHOSPHORIBOSYLTRANSFERASE"/>
    <property type="match status" value="1"/>
</dbReference>
<dbReference type="Pfam" id="PF00156">
    <property type="entry name" value="Pribosyltran"/>
    <property type="match status" value="1"/>
</dbReference>
<keyword evidence="4" id="KW-0808">Transferase</keyword>
<evidence type="ECO:0000313" key="7">
    <source>
        <dbReference type="EMBL" id="SVA53889.1"/>
    </source>
</evidence>
<dbReference type="HAMAP" id="MF_01208">
    <property type="entry name" value="PyrE"/>
    <property type="match status" value="1"/>
</dbReference>
<comment type="pathway">
    <text evidence="1">Pyrimidine metabolism; UMP biosynthesis via de novo pathway; UMP from orotate: step 1/2.</text>
</comment>
<protein>
    <recommendedName>
        <fullName evidence="2">orotate phosphoribosyltransferase</fullName>
        <ecNumber evidence="2">2.4.2.10</ecNumber>
    </recommendedName>
</protein>
<accession>A0A381WMY0</accession>
<evidence type="ECO:0000256" key="5">
    <source>
        <dbReference type="ARBA" id="ARBA00022975"/>
    </source>
</evidence>
<dbReference type="AlphaFoldDB" id="A0A381WMY0"/>
<gene>
    <name evidence="7" type="ORF">METZ01_LOCUS106743</name>
</gene>
<sequence length="192" mass="20785">MIQRSDLNKIATRLYERALELDSLKFGQFVLSSGQQSSYYFDGRMLSTDPEGADLISRAFSFAIDESHVDAFGGPSVAAVPIVGSLALRSHLEGKTSTGFFVRPESKEHGVGKQIEGNLKPGMRVAVFDDTVSTGGSLLKAIDAVQDFGCTVVTVMAVLDRHQGGGDELERRGIPFFKLWESTPQGKITVVV</sequence>
<evidence type="ECO:0000259" key="6">
    <source>
        <dbReference type="Pfam" id="PF00156"/>
    </source>
</evidence>
<evidence type="ECO:0000256" key="2">
    <source>
        <dbReference type="ARBA" id="ARBA00011971"/>
    </source>
</evidence>
<reference evidence="7" key="1">
    <citation type="submission" date="2018-05" db="EMBL/GenBank/DDBJ databases">
        <authorList>
            <person name="Lanie J.A."/>
            <person name="Ng W.-L."/>
            <person name="Kazmierczak K.M."/>
            <person name="Andrzejewski T.M."/>
            <person name="Davidsen T.M."/>
            <person name="Wayne K.J."/>
            <person name="Tettelin H."/>
            <person name="Glass J.I."/>
            <person name="Rusch D."/>
            <person name="Podicherti R."/>
            <person name="Tsui H.-C.T."/>
            <person name="Winkler M.E."/>
        </authorList>
    </citation>
    <scope>NUCLEOTIDE SEQUENCE</scope>
</reference>
<dbReference type="EC" id="2.4.2.10" evidence="2"/>
<dbReference type="PANTHER" id="PTHR19278:SF9">
    <property type="entry name" value="URIDINE 5'-MONOPHOSPHATE SYNTHASE"/>
    <property type="match status" value="1"/>
</dbReference>
<dbReference type="CDD" id="cd06223">
    <property type="entry name" value="PRTases_typeI"/>
    <property type="match status" value="1"/>
</dbReference>
<dbReference type="InterPro" id="IPR029057">
    <property type="entry name" value="PRTase-like"/>
</dbReference>
<dbReference type="EMBL" id="UINC01012325">
    <property type="protein sequence ID" value="SVA53889.1"/>
    <property type="molecule type" value="Genomic_DNA"/>
</dbReference>
<evidence type="ECO:0000256" key="1">
    <source>
        <dbReference type="ARBA" id="ARBA00004889"/>
    </source>
</evidence>
<dbReference type="GO" id="GO:0004588">
    <property type="term" value="F:orotate phosphoribosyltransferase activity"/>
    <property type="evidence" value="ECO:0007669"/>
    <property type="project" value="UniProtKB-EC"/>
</dbReference>
<evidence type="ECO:0000256" key="4">
    <source>
        <dbReference type="ARBA" id="ARBA00022679"/>
    </source>
</evidence>
<keyword evidence="5" id="KW-0665">Pyrimidine biosynthesis</keyword>
<name>A0A381WMY0_9ZZZZ</name>
<organism evidence="7">
    <name type="scientific">marine metagenome</name>
    <dbReference type="NCBI Taxonomy" id="408172"/>
    <lineage>
        <taxon>unclassified sequences</taxon>
        <taxon>metagenomes</taxon>
        <taxon>ecological metagenomes</taxon>
    </lineage>
</organism>
<dbReference type="GO" id="GO:0019856">
    <property type="term" value="P:pyrimidine nucleobase biosynthetic process"/>
    <property type="evidence" value="ECO:0007669"/>
    <property type="project" value="TreeGrafter"/>
</dbReference>
<feature type="domain" description="Phosphoribosyltransferase" evidence="6">
    <location>
        <begin position="49"/>
        <end position="167"/>
    </location>
</feature>
<evidence type="ECO:0000256" key="3">
    <source>
        <dbReference type="ARBA" id="ARBA00022676"/>
    </source>
</evidence>
<dbReference type="UniPathway" id="UPA00070">
    <property type="reaction ID" value="UER00119"/>
</dbReference>
<dbReference type="GO" id="GO:0044205">
    <property type="term" value="P:'de novo' UMP biosynthetic process"/>
    <property type="evidence" value="ECO:0007669"/>
    <property type="project" value="UniProtKB-UniPathway"/>
</dbReference>